<accession>A0A8S4N328</accession>
<proteinExistence type="inferred from homology"/>
<keyword evidence="6 8" id="KW-0645">Protease</keyword>
<dbReference type="SUPFAM" id="SSF53474">
    <property type="entry name" value="alpha/beta-Hydrolases"/>
    <property type="match status" value="1"/>
</dbReference>
<dbReference type="GO" id="GO:0006508">
    <property type="term" value="P:proteolysis"/>
    <property type="evidence" value="ECO:0007669"/>
    <property type="project" value="UniProtKB-KW"/>
</dbReference>
<gene>
    <name evidence="12" type="ORF">OFUS_LOCUS2486</name>
</gene>
<dbReference type="NCBIfam" id="TIGR01249">
    <property type="entry name" value="pro_imino_pep_1"/>
    <property type="match status" value="1"/>
</dbReference>
<evidence type="ECO:0000259" key="11">
    <source>
        <dbReference type="Pfam" id="PF00561"/>
    </source>
</evidence>
<dbReference type="PRINTS" id="PR00111">
    <property type="entry name" value="ABHYDROLASE"/>
</dbReference>
<name>A0A8S4N328_OWEFU</name>
<dbReference type="InterPro" id="IPR002410">
    <property type="entry name" value="Peptidase_S33"/>
</dbReference>
<dbReference type="PANTHER" id="PTHR43722:SF1">
    <property type="entry name" value="PROLINE IMINOPEPTIDASE"/>
    <property type="match status" value="1"/>
</dbReference>
<evidence type="ECO:0000256" key="2">
    <source>
        <dbReference type="ARBA" id="ARBA00004496"/>
    </source>
</evidence>
<dbReference type="PRINTS" id="PR00793">
    <property type="entry name" value="PROAMNOPTASE"/>
</dbReference>
<keyword evidence="7 8" id="KW-0378">Hydrolase</keyword>
<evidence type="ECO:0000256" key="9">
    <source>
        <dbReference type="PIRSR" id="PIRSR006431-1"/>
    </source>
</evidence>
<dbReference type="Pfam" id="PF00561">
    <property type="entry name" value="Abhydrolase_1"/>
    <property type="match status" value="1"/>
</dbReference>
<comment type="caution">
    <text evidence="12">The sequence shown here is derived from an EMBL/GenBank/DDBJ whole genome shotgun (WGS) entry which is preliminary data.</text>
</comment>
<comment type="subcellular location">
    <subcellularLocation>
        <location evidence="2 8">Cytoplasm</location>
    </subcellularLocation>
</comment>
<dbReference type="GO" id="GO:0005737">
    <property type="term" value="C:cytoplasm"/>
    <property type="evidence" value="ECO:0007669"/>
    <property type="project" value="UniProtKB-SubCell"/>
</dbReference>
<comment type="similarity">
    <text evidence="3 8 10">Belongs to the peptidase S33 family.</text>
</comment>
<keyword evidence="13" id="KW-1185">Reference proteome</keyword>
<sequence>MTEARGLYPEIEPFESGKLKVSDVHEIYYEQSGNKNGNPVIFLHWGPGGGTSPKDRRFFDPAVYRIVLMDQRGAGKSTPAAELKDNTTWHLVEDIESLRKHLNIEKWVVFGGSWGSTMSLVYAETYPDRVKALILRGIFTARRSELLWFWQEGASNLFPDLWEKYLAPIPEVERGDLISAYYRRLTGNDEDEKLACARAWTTWEMETAKLLQDQNYLKKTENDVWTLQFARLECHYFVHGAFFKTDGQIIENADRLKDIQGVIIQGRYDVCCPVKTAWDLYKRWPSADFQFVDDAGHSETETGITALLLQATEKYKNL</sequence>
<evidence type="ECO:0000256" key="10">
    <source>
        <dbReference type="RuleBase" id="RU003421"/>
    </source>
</evidence>
<keyword evidence="5 8" id="KW-0963">Cytoplasm</keyword>
<evidence type="ECO:0000256" key="6">
    <source>
        <dbReference type="ARBA" id="ARBA00022670"/>
    </source>
</evidence>
<reference evidence="12" key="1">
    <citation type="submission" date="2022-03" db="EMBL/GenBank/DDBJ databases">
        <authorList>
            <person name="Martin C."/>
        </authorList>
    </citation>
    <scope>NUCLEOTIDE SEQUENCE</scope>
</reference>
<evidence type="ECO:0000256" key="3">
    <source>
        <dbReference type="ARBA" id="ARBA00010088"/>
    </source>
</evidence>
<evidence type="ECO:0000256" key="4">
    <source>
        <dbReference type="ARBA" id="ARBA00022438"/>
    </source>
</evidence>
<feature type="domain" description="AB hydrolase-1" evidence="11">
    <location>
        <begin position="38"/>
        <end position="298"/>
    </location>
</feature>
<evidence type="ECO:0000313" key="12">
    <source>
        <dbReference type="EMBL" id="CAH1775142.1"/>
    </source>
</evidence>
<feature type="active site" description="Proton donor" evidence="9">
    <location>
        <position position="297"/>
    </location>
</feature>
<evidence type="ECO:0000313" key="13">
    <source>
        <dbReference type="Proteomes" id="UP000749559"/>
    </source>
</evidence>
<dbReference type="Gene3D" id="3.40.50.1820">
    <property type="entry name" value="alpha/beta hydrolase"/>
    <property type="match status" value="1"/>
</dbReference>
<protein>
    <recommendedName>
        <fullName evidence="8 10">Proline iminopeptidase</fullName>
        <shortName evidence="8">PIP</shortName>
        <ecNumber evidence="8 10">3.4.11.5</ecNumber>
    </recommendedName>
    <alternativeName>
        <fullName evidence="8">Prolyl aminopeptidase</fullName>
    </alternativeName>
</protein>
<dbReference type="Proteomes" id="UP000749559">
    <property type="component" value="Unassembled WGS sequence"/>
</dbReference>
<feature type="active site" description="Nucleophile" evidence="9">
    <location>
        <position position="113"/>
    </location>
</feature>
<organism evidence="12 13">
    <name type="scientific">Owenia fusiformis</name>
    <name type="common">Polychaete worm</name>
    <dbReference type="NCBI Taxonomy" id="6347"/>
    <lineage>
        <taxon>Eukaryota</taxon>
        <taxon>Metazoa</taxon>
        <taxon>Spiralia</taxon>
        <taxon>Lophotrochozoa</taxon>
        <taxon>Annelida</taxon>
        <taxon>Polychaeta</taxon>
        <taxon>Sedentaria</taxon>
        <taxon>Canalipalpata</taxon>
        <taxon>Sabellida</taxon>
        <taxon>Oweniida</taxon>
        <taxon>Oweniidae</taxon>
        <taxon>Owenia</taxon>
    </lineage>
</organism>
<dbReference type="PIRSF" id="PIRSF006431">
    <property type="entry name" value="Pept_S33"/>
    <property type="match status" value="1"/>
</dbReference>
<evidence type="ECO:0000256" key="5">
    <source>
        <dbReference type="ARBA" id="ARBA00022490"/>
    </source>
</evidence>
<feature type="active site" evidence="9">
    <location>
        <position position="269"/>
    </location>
</feature>
<keyword evidence="4 8" id="KW-0031">Aminopeptidase</keyword>
<dbReference type="EMBL" id="CAIIXF020000001">
    <property type="protein sequence ID" value="CAH1775142.1"/>
    <property type="molecule type" value="Genomic_DNA"/>
</dbReference>
<evidence type="ECO:0000256" key="7">
    <source>
        <dbReference type="ARBA" id="ARBA00022801"/>
    </source>
</evidence>
<dbReference type="AlphaFoldDB" id="A0A8S4N328"/>
<evidence type="ECO:0000256" key="8">
    <source>
        <dbReference type="PIRNR" id="PIRNR006431"/>
    </source>
</evidence>
<evidence type="ECO:0000256" key="1">
    <source>
        <dbReference type="ARBA" id="ARBA00001585"/>
    </source>
</evidence>
<dbReference type="InterPro" id="IPR005944">
    <property type="entry name" value="Pro_iminopeptidase"/>
</dbReference>
<dbReference type="InterPro" id="IPR029058">
    <property type="entry name" value="AB_hydrolase_fold"/>
</dbReference>
<comment type="catalytic activity">
    <reaction evidence="1 8 10">
        <text>Release of N-terminal proline from a peptide.</text>
        <dbReference type="EC" id="3.4.11.5"/>
    </reaction>
</comment>
<dbReference type="PANTHER" id="PTHR43722">
    <property type="entry name" value="PROLINE IMINOPEPTIDASE"/>
    <property type="match status" value="1"/>
</dbReference>
<dbReference type="GO" id="GO:0004177">
    <property type="term" value="F:aminopeptidase activity"/>
    <property type="evidence" value="ECO:0007669"/>
    <property type="project" value="UniProtKB-UniRule"/>
</dbReference>
<dbReference type="EC" id="3.4.11.5" evidence="8 10"/>
<dbReference type="InterPro" id="IPR000073">
    <property type="entry name" value="AB_hydrolase_1"/>
</dbReference>
<dbReference type="OrthoDB" id="10249433at2759"/>